<dbReference type="PANTHER" id="PTHR28584">
    <property type="entry name" value="FAMILY WITH SEQUENCE SIMILARITY 228 MEMBER A"/>
    <property type="match status" value="1"/>
</dbReference>
<feature type="region of interest" description="Disordered" evidence="2">
    <location>
        <begin position="410"/>
        <end position="500"/>
    </location>
</feature>
<keyword evidence="4" id="KW-1185">Reference proteome</keyword>
<sequence>MENLDSDDLITNKLPKLKRSKEWLEPQPLSFMEVLAKEDIDAATQSILYRENYIIKELDKYLQHHDFLNARRKEILYKRWVDHVADPLQKKIIEKVCSHKKIEKRRQEELDGFLKHVNKKGNAFVEHYDPEEYDPFYMSKEDPNFLKVTIPPFRDPLKKAQYDKDDEKRTLLQCETGKIYTMKEFKEVEKAKLHSRFPRISTSRHFMTPNEWLKLPTSYIESEFCKRSRLKVKVNFNDTSCDLKPSARAPRLLESQEEEKAVIYKNKGSSFLEKEPLCYQEGKNPSPKEASSEGHFSSLKLSQEVEKDEDQDAMRAGVVPFCSFSNQGAHSLIPDGKRGHKRSLLARKPSASRNHAGRTEEGTQELGSMSKKSICNQLHFIFEFSVFTANVFFPEVKKYCLTHPFPSGNNHPGLGPAPPGTPREPEVGSAAGRGSPSAEVGREPVGLGGRGPPSQAGAGRPRGAAGTDVWPRPADPGALLTRPSRQPGGGPRPLFKRRPGAPRGSFWLVLLTDTAQGQSEDSHRSLSPKALLLQPRRRPSLLDRLSSQGSVPMAAAKTARWDEHFRPEKLKEWPEPESVALMEALAREDIDEAVHAILFRENYVVKKLDMYFQHLDIFKERRKEMLHKKWIENVAEPLQQRIMEKVISYRGLEKTKQENFEYFLKHMNKTGMIGDFYDPEVYNPFYMMKKDPNCGKVTVPPFCDPLFRRQQETDEEKRAVFQYKTGKRYTLKEFKEIEKARLYGKLPQFAFTLHSVTPKAWHKASVSPGRSRTRRKRSPEKLICAEKKYLPDKEKKTTNLSQTIFERQFHSSKLSQENERNEKQGLVLGTRRHRPKSWAAGEGQHRRGSQPVERRVMTAEVLAQHLAALQLGVRQGSWELHQL</sequence>
<name>A0A7J7EC52_DICBM</name>
<evidence type="ECO:0000256" key="2">
    <source>
        <dbReference type="SAM" id="MobiDB-lite"/>
    </source>
</evidence>
<organism evidence="3 4">
    <name type="scientific">Diceros bicornis minor</name>
    <name type="common">South-central black rhinoceros</name>
    <dbReference type="NCBI Taxonomy" id="77932"/>
    <lineage>
        <taxon>Eukaryota</taxon>
        <taxon>Metazoa</taxon>
        <taxon>Chordata</taxon>
        <taxon>Craniata</taxon>
        <taxon>Vertebrata</taxon>
        <taxon>Euteleostomi</taxon>
        <taxon>Mammalia</taxon>
        <taxon>Eutheria</taxon>
        <taxon>Laurasiatheria</taxon>
        <taxon>Perissodactyla</taxon>
        <taxon>Rhinocerotidae</taxon>
        <taxon>Diceros</taxon>
    </lineage>
</organism>
<dbReference type="AlphaFoldDB" id="A0A7J7EC52"/>
<comment type="caution">
    <text evidence="3">The sequence shown here is derived from an EMBL/GenBank/DDBJ whole genome shotgun (WGS) entry which is preliminary data.</text>
</comment>
<dbReference type="PANTHER" id="PTHR28584:SF2">
    <property type="entry name" value="PROTEIN FAM228A"/>
    <property type="match status" value="1"/>
</dbReference>
<feature type="compositionally biased region" description="Low complexity" evidence="2">
    <location>
        <begin position="452"/>
        <end position="466"/>
    </location>
</feature>
<proteinExistence type="inferred from homology"/>
<feature type="region of interest" description="Disordered" evidence="2">
    <location>
        <begin position="332"/>
        <end position="369"/>
    </location>
</feature>
<gene>
    <name evidence="3" type="ORF">HPG69_008937</name>
</gene>
<comment type="similarity">
    <text evidence="1">Belongs to the FAM228 family.</text>
</comment>
<reference evidence="3 4" key="1">
    <citation type="journal article" date="2020" name="Mol. Biol. Evol.">
        <title>Interspecific Gene Flow and the Evolution of Specialization in Black and White Rhinoceros.</title>
        <authorList>
            <person name="Moodley Y."/>
            <person name="Westbury M.V."/>
            <person name="Russo I.M."/>
            <person name="Gopalakrishnan S."/>
            <person name="Rakotoarivelo A."/>
            <person name="Olsen R.A."/>
            <person name="Prost S."/>
            <person name="Tunstall T."/>
            <person name="Ryder O.A."/>
            <person name="Dalen L."/>
            <person name="Bruford M.W."/>
        </authorList>
    </citation>
    <scope>NUCLEOTIDE SEQUENCE [LARGE SCALE GENOMIC DNA]</scope>
    <source>
        <strain evidence="3">SBR-YM</strain>
        <tissue evidence="3">Skin</tissue>
    </source>
</reference>
<protein>
    <recommendedName>
        <fullName evidence="5">Protein FAM228A</fullName>
    </recommendedName>
</protein>
<evidence type="ECO:0000313" key="4">
    <source>
        <dbReference type="Proteomes" id="UP000551758"/>
    </source>
</evidence>
<feature type="region of interest" description="Disordered" evidence="2">
    <location>
        <begin position="275"/>
        <end position="296"/>
    </location>
</feature>
<feature type="region of interest" description="Disordered" evidence="2">
    <location>
        <begin position="810"/>
        <end position="853"/>
    </location>
</feature>
<accession>A0A7J7EC52</accession>
<dbReference type="InterPro" id="IPR040046">
    <property type="entry name" value="FAM228"/>
</dbReference>
<evidence type="ECO:0000313" key="3">
    <source>
        <dbReference type="EMBL" id="KAF5912986.1"/>
    </source>
</evidence>
<evidence type="ECO:0008006" key="5">
    <source>
        <dbReference type="Google" id="ProtNLM"/>
    </source>
</evidence>
<dbReference type="EMBL" id="JACDTQ010003659">
    <property type="protein sequence ID" value="KAF5912986.1"/>
    <property type="molecule type" value="Genomic_DNA"/>
</dbReference>
<dbReference type="Proteomes" id="UP000551758">
    <property type="component" value="Unassembled WGS sequence"/>
</dbReference>
<evidence type="ECO:0000256" key="1">
    <source>
        <dbReference type="ARBA" id="ARBA00007753"/>
    </source>
</evidence>